<dbReference type="InterPro" id="IPR056823">
    <property type="entry name" value="TEN-like_YD-shell"/>
</dbReference>
<accession>A0A173MFA6</accession>
<feature type="region of interest" description="Disordered" evidence="2">
    <location>
        <begin position="1"/>
        <end position="34"/>
    </location>
</feature>
<dbReference type="Pfam" id="PF20148">
    <property type="entry name" value="DUF6531"/>
    <property type="match status" value="1"/>
</dbReference>
<dbReference type="InterPro" id="IPR050708">
    <property type="entry name" value="T6SS_VgrG/RHS"/>
</dbReference>
<dbReference type="OrthoDB" id="9765204at2"/>
<dbReference type="NCBIfam" id="TIGR03696">
    <property type="entry name" value="Rhs_assc_core"/>
    <property type="match status" value="1"/>
</dbReference>
<reference evidence="6" key="1">
    <citation type="submission" date="2017-01" db="EMBL/GenBank/DDBJ databases">
        <authorList>
            <person name="Varghese N."/>
            <person name="Submissions S."/>
        </authorList>
    </citation>
    <scope>NUCLEOTIDE SEQUENCE [LARGE SCALE GENOMIC DNA]</scope>
    <source>
        <strain evidence="6">DSM 21054</strain>
    </source>
</reference>
<evidence type="ECO:0000259" key="3">
    <source>
        <dbReference type="Pfam" id="PF20148"/>
    </source>
</evidence>
<evidence type="ECO:0000313" key="5">
    <source>
        <dbReference type="EMBL" id="SIT25495.1"/>
    </source>
</evidence>
<gene>
    <name evidence="5" type="ORF">SAMN05421788_106322</name>
</gene>
<dbReference type="STRING" id="477680.SAMN05421788_106322"/>
<evidence type="ECO:0000256" key="1">
    <source>
        <dbReference type="ARBA" id="ARBA00022737"/>
    </source>
</evidence>
<dbReference type="Gene3D" id="2.180.10.10">
    <property type="entry name" value="RHS repeat-associated core"/>
    <property type="match status" value="2"/>
</dbReference>
<dbReference type="InterPro" id="IPR045351">
    <property type="entry name" value="DUF6531"/>
</dbReference>
<keyword evidence="1" id="KW-0677">Repeat</keyword>
<evidence type="ECO:0000313" key="6">
    <source>
        <dbReference type="Proteomes" id="UP000186917"/>
    </source>
</evidence>
<protein>
    <submittedName>
        <fullName evidence="5">RHS repeat-associated core domain-containing protein</fullName>
    </submittedName>
</protein>
<sequence length="1519" mass="170468">MSHPKLSEHDKIKNAQEGAGNPGEEQTVAQKADQALQENSVAKYTGVADTFSGVHSTLSSGQDILTNDKASTGDKALAVVNVAGNLAMQAMAAKQFVNNLVNKITESALMPIMQAMAGPLKGIASLPIAKQMDPVMGIDVHFVTIPPAPAPIPMPHPYIGMIFNPKDWVAMMLLSVLPVPDEAPDAAEDPHGAAVQGAKSLAFSVVKMAISSIGNSTVKIGPVIPRAVAGTITKNFPHIPMGAGFHPAFMFAQKNHGYVFLGSLFVTGDGEPLASGPFVNNDCWDIGAPALFRITELERMPPMYNYVPSGFIMPIPWTRPILVNPVPTPINPLTIGERLFKFGLGKLKARKGAKGGNKNKPCSRLSKALHRANERLFGKFPGIMNKIKDAIGTHVGHPIDVAGGFLYTDNSDFNLPGPIPLEWKRSWYSHSTYEGPLGHGWHHSYDIALAVHKEERMAIVRLEDGRTITFDNIPLEPTDKPRYHRGEKMFLQLHEDGFYFLRTSEGLFYNFSARVYEERNSSHILTSVANNNGFAIRLAYDSKGWLQAITDSSGRLLTLEYDVKGRVIIIKAPDPVKENEVFIISSYSYSEEGDLISHGDALLQNMKYEYSNHLLVKELWRNGLQWFFKYDGIATGAKCIETWGTEGLLHYKVNYIDSNHTIAINSLGYGTRYYHQGGLVHKMVDAKGAEWHRHYNEFDELEWSTDPLGNQIGYVHDIWGNIISVTESDGQFTQMEYYTSGYPHHISGYTNSHGGKSQWFYDDAGNVVKYITALNAEVRYSYKDGLLESIYNENGVQLELDYNSWGLVKKAMKANAAATFYEYDKLGRCTQIINAEKVRQVSSYDLLGRLTSMLDFDDNLITVQYDAVGNILSYKDNVKEVSCTYGGLYKLLSRTENGKTIWFNYDTEGQLWKVVNEQGLSFTFSLDGVGDVTEERDFDGALKSFERNIAGWVTRVNKPAMRFSEYGYDAAGRVTHIDHYDNSYERFAYDKGLLKTATNENAVVAFEYDVAGNVVKELCNGFEVKSQYDKNGKRVRLTSSLGAAVDIDYDAWGNVVVHKGMGWYSEIKRDMNGFDIETKLLGNVVSRKARSKTGNIVSQWVSGNGTSSMLRPTLSRQYDWGYDNRLRQVTDQQSGITLYDHDKWGNLCKTIFNDGTIQYRNPDVAGNLFTTKERTDRKYNKGGQLGESDKAFYSYDGEGFLTSKKCKSGEEWKYEWNASGMLKRVVRPDGKSVRYQYDALGRKCLKKVGNVITKWVWDINKPLHEWKEFDAREFNPDALITWIFEEDSFSPVAKVEGDKKYSLISDHLGTPIQGYNDAGNLVWERQLDSYGSVKTIKGDSGFCNYLFQGQSFDSDIGWAYNRFRWYAPEEGMYVSAKDPIGLEGGLKLYGYVFDTNGWVDIFGLELVTVYHYTDKDGYNGIRGTGVMMVKDPSKRGKGAYKNTPGIYITKMPPELLAKEDLHSFGLINKKTEFYVKFEIDSSKIVQQDKQGRKLLIKEDVKLKEANGTIQHNPYSKYKS</sequence>
<dbReference type="NCBIfam" id="TIGR01643">
    <property type="entry name" value="YD_repeat_2x"/>
    <property type="match status" value="1"/>
</dbReference>
<evidence type="ECO:0000256" key="2">
    <source>
        <dbReference type="SAM" id="MobiDB-lite"/>
    </source>
</evidence>
<dbReference type="RefSeq" id="WP_076380510.1">
    <property type="nucleotide sequence ID" value="NZ_AP017422.1"/>
</dbReference>
<proteinExistence type="predicted"/>
<feature type="domain" description="Teneurin-like YD-shell" evidence="4">
    <location>
        <begin position="791"/>
        <end position="941"/>
    </location>
</feature>
<feature type="domain" description="Teneurin-like YD-shell" evidence="4">
    <location>
        <begin position="1128"/>
        <end position="1377"/>
    </location>
</feature>
<dbReference type="PANTHER" id="PTHR32305">
    <property type="match status" value="1"/>
</dbReference>
<keyword evidence="6" id="KW-1185">Reference proteome</keyword>
<name>A0A173MFA6_9BACT</name>
<feature type="domain" description="Teneurin-like YD-shell" evidence="4">
    <location>
        <begin position="522"/>
        <end position="631"/>
    </location>
</feature>
<dbReference type="KEGG" id="fln:FLA_2271"/>
<dbReference type="InterPro" id="IPR022385">
    <property type="entry name" value="Rhs_assc_core"/>
</dbReference>
<dbReference type="InterPro" id="IPR006530">
    <property type="entry name" value="YD"/>
</dbReference>
<feature type="domain" description="DUF6531" evidence="3">
    <location>
        <begin position="396"/>
        <end position="470"/>
    </location>
</feature>
<organism evidence="5 6">
    <name type="scientific">Filimonas lacunae</name>
    <dbReference type="NCBI Taxonomy" id="477680"/>
    <lineage>
        <taxon>Bacteria</taxon>
        <taxon>Pseudomonadati</taxon>
        <taxon>Bacteroidota</taxon>
        <taxon>Chitinophagia</taxon>
        <taxon>Chitinophagales</taxon>
        <taxon>Chitinophagaceae</taxon>
        <taxon>Filimonas</taxon>
    </lineage>
</organism>
<feature type="compositionally biased region" description="Basic and acidic residues" evidence="2">
    <location>
        <begin position="1"/>
        <end position="14"/>
    </location>
</feature>
<evidence type="ECO:0000259" key="4">
    <source>
        <dbReference type="Pfam" id="PF25023"/>
    </source>
</evidence>
<dbReference type="EMBL" id="FTOR01000006">
    <property type="protein sequence ID" value="SIT25495.1"/>
    <property type="molecule type" value="Genomic_DNA"/>
</dbReference>
<dbReference type="Proteomes" id="UP000186917">
    <property type="component" value="Unassembled WGS sequence"/>
</dbReference>
<dbReference type="PANTHER" id="PTHR32305:SF15">
    <property type="entry name" value="PROTEIN RHSA-RELATED"/>
    <property type="match status" value="1"/>
</dbReference>
<dbReference type="Pfam" id="PF25023">
    <property type="entry name" value="TEN_YD-shell"/>
    <property type="match status" value="3"/>
</dbReference>